<dbReference type="RefSeq" id="WP_310056245.1">
    <property type="nucleotide sequence ID" value="NZ_JAVDVQ010000006.1"/>
</dbReference>
<sequence length="179" mass="18382">MSKKSFVFAAGATAFAASLALASPAAASVTFDPATGTGFVGKGDVQTVFEWSNKTLQTHASTVDFRVNSVNETTWTCTKTLTTGNGQTKEIVQERRTTTSVQGLVATVPRSNSNGKDGPVTGFSLQGYEGTATLETDGPAVGTCPAAPSGFVYDQNAQTAGSGGGLEVTYDGTSWYSIG</sequence>
<dbReference type="EMBL" id="JAVDVQ010000006">
    <property type="protein sequence ID" value="MDR7082657.1"/>
    <property type="molecule type" value="Genomic_DNA"/>
</dbReference>
<feature type="signal peptide" evidence="1">
    <location>
        <begin position="1"/>
        <end position="27"/>
    </location>
</feature>
<comment type="caution">
    <text evidence="2">The sequence shown here is derived from an EMBL/GenBank/DDBJ whole genome shotgun (WGS) entry which is preliminary data.</text>
</comment>
<feature type="chain" id="PRO_5046039233" description="Calcium-binding protein" evidence="1">
    <location>
        <begin position="28"/>
        <end position="179"/>
    </location>
</feature>
<keyword evidence="3" id="KW-1185">Reference proteome</keyword>
<keyword evidence="1" id="KW-0732">Signal</keyword>
<evidence type="ECO:0000313" key="2">
    <source>
        <dbReference type="EMBL" id="MDR7082657.1"/>
    </source>
</evidence>
<evidence type="ECO:0000256" key="1">
    <source>
        <dbReference type="SAM" id="SignalP"/>
    </source>
</evidence>
<reference evidence="2 3" key="1">
    <citation type="submission" date="2023-07" db="EMBL/GenBank/DDBJ databases">
        <title>Sorghum-associated microbial communities from plants grown in Nebraska, USA.</title>
        <authorList>
            <person name="Schachtman D."/>
        </authorList>
    </citation>
    <scope>NUCLEOTIDE SEQUENCE [LARGE SCALE GENOMIC DNA]</scope>
    <source>
        <strain evidence="2 3">BE167</strain>
    </source>
</reference>
<evidence type="ECO:0000313" key="3">
    <source>
        <dbReference type="Proteomes" id="UP001252243"/>
    </source>
</evidence>
<dbReference type="Proteomes" id="UP001252243">
    <property type="component" value="Unassembled WGS sequence"/>
</dbReference>
<organism evidence="2 3">
    <name type="scientific">Arthrobacter ginsengisoli</name>
    <dbReference type="NCBI Taxonomy" id="1356565"/>
    <lineage>
        <taxon>Bacteria</taxon>
        <taxon>Bacillati</taxon>
        <taxon>Actinomycetota</taxon>
        <taxon>Actinomycetes</taxon>
        <taxon>Micrococcales</taxon>
        <taxon>Micrococcaceae</taxon>
        <taxon>Arthrobacter</taxon>
    </lineage>
</organism>
<evidence type="ECO:0008006" key="4">
    <source>
        <dbReference type="Google" id="ProtNLM"/>
    </source>
</evidence>
<gene>
    <name evidence="2" type="ORF">J2X01_001946</name>
</gene>
<name>A0ABU1UBS6_9MICC</name>
<accession>A0ABU1UBS6</accession>
<proteinExistence type="predicted"/>
<protein>
    <recommendedName>
        <fullName evidence="4">Calcium-binding protein</fullName>
    </recommendedName>
</protein>